<sequence length="289" mass="29298">MHTPSLRSLNRVALQRPSCTINSSYNMQAMQRLVVLLLSVAITASAQGPAVAPVAPVTPATPAAPAPAAGTTNITGVLAKAGQFNTFIRLLQSTGVAAQIDSQLNSSSGNGLTVFAPTDNAFTSLASGTLNSLSDSQKNALVQYHVLSTAIPMSQFDTVSNPLRTQAGSSSPGEYPLNVTSMGSQQVNISTGVVNATVDNTLYTGDQLVVYQVSKVLLPMAIAGTPAPAPAPLAALTPKGKKTPVSSGADAPEAEASSDVSPAAPARVVTGGGVAVVHVLALACVWWGL</sequence>
<protein>
    <submittedName>
        <fullName evidence="1">Uncharacterized protein</fullName>
    </submittedName>
</protein>
<dbReference type="Proteomes" id="UP001732700">
    <property type="component" value="Chromosome 1C"/>
</dbReference>
<reference evidence="1" key="2">
    <citation type="submission" date="2025-09" db="UniProtKB">
        <authorList>
            <consortium name="EnsemblPlants"/>
        </authorList>
    </citation>
    <scope>IDENTIFICATION</scope>
</reference>
<evidence type="ECO:0000313" key="1">
    <source>
        <dbReference type="EnsemblPlants" id="AVESA.00010b.r2.1CG0114510.1.CDS.1"/>
    </source>
</evidence>
<reference evidence="1" key="1">
    <citation type="submission" date="2021-05" db="EMBL/GenBank/DDBJ databases">
        <authorList>
            <person name="Scholz U."/>
            <person name="Mascher M."/>
            <person name="Fiebig A."/>
        </authorList>
    </citation>
    <scope>NUCLEOTIDE SEQUENCE [LARGE SCALE GENOMIC DNA]</scope>
</reference>
<dbReference type="EnsemblPlants" id="AVESA.00010b.r2.1CG0114510.1">
    <property type="protein sequence ID" value="AVESA.00010b.r2.1CG0114510.1.CDS.1"/>
    <property type="gene ID" value="AVESA.00010b.r2.1CG0114510"/>
</dbReference>
<organism evidence="1 2">
    <name type="scientific">Avena sativa</name>
    <name type="common">Oat</name>
    <dbReference type="NCBI Taxonomy" id="4498"/>
    <lineage>
        <taxon>Eukaryota</taxon>
        <taxon>Viridiplantae</taxon>
        <taxon>Streptophyta</taxon>
        <taxon>Embryophyta</taxon>
        <taxon>Tracheophyta</taxon>
        <taxon>Spermatophyta</taxon>
        <taxon>Magnoliopsida</taxon>
        <taxon>Liliopsida</taxon>
        <taxon>Poales</taxon>
        <taxon>Poaceae</taxon>
        <taxon>BOP clade</taxon>
        <taxon>Pooideae</taxon>
        <taxon>Poodae</taxon>
        <taxon>Poeae</taxon>
        <taxon>Poeae Chloroplast Group 1 (Aveneae type)</taxon>
        <taxon>Aveninae</taxon>
        <taxon>Avena</taxon>
    </lineage>
</organism>
<name>A0ACD5TRV0_AVESA</name>
<keyword evidence="2" id="KW-1185">Reference proteome</keyword>
<proteinExistence type="predicted"/>
<accession>A0ACD5TRV0</accession>
<evidence type="ECO:0000313" key="2">
    <source>
        <dbReference type="Proteomes" id="UP001732700"/>
    </source>
</evidence>